<dbReference type="PROSITE" id="PS51724">
    <property type="entry name" value="SPOR"/>
    <property type="match status" value="1"/>
</dbReference>
<dbReference type="Pfam" id="PF05036">
    <property type="entry name" value="SPOR"/>
    <property type="match status" value="1"/>
</dbReference>
<dbReference type="PANTHER" id="PTHR38687:SF1">
    <property type="entry name" value="CELL DIVISION PROTEIN DEDD"/>
    <property type="match status" value="1"/>
</dbReference>
<feature type="region of interest" description="Disordered" evidence="1">
    <location>
        <begin position="53"/>
        <end position="105"/>
    </location>
</feature>
<keyword evidence="5" id="KW-1185">Reference proteome</keyword>
<dbReference type="RefSeq" id="WP_269307982.1">
    <property type="nucleotide sequence ID" value="NZ_CP098242.1"/>
</dbReference>
<dbReference type="GO" id="GO:0030428">
    <property type="term" value="C:cell septum"/>
    <property type="evidence" value="ECO:0007669"/>
    <property type="project" value="TreeGrafter"/>
</dbReference>
<dbReference type="InterPro" id="IPR052521">
    <property type="entry name" value="Cell_div_SPOR-domain"/>
</dbReference>
<dbReference type="SUPFAM" id="SSF110997">
    <property type="entry name" value="Sporulation related repeat"/>
    <property type="match status" value="1"/>
</dbReference>
<keyword evidence="2" id="KW-0812">Transmembrane</keyword>
<proteinExistence type="predicted"/>
<feature type="transmembrane region" description="Helical" evidence="2">
    <location>
        <begin position="21"/>
        <end position="42"/>
    </location>
</feature>
<keyword evidence="2" id="KW-0472">Membrane</keyword>
<accession>A0A9E9LSU1</accession>
<dbReference type="InterPro" id="IPR036680">
    <property type="entry name" value="SPOR-like_sf"/>
</dbReference>
<dbReference type="KEGG" id="ovb:NB640_06740"/>
<evidence type="ECO:0000313" key="5">
    <source>
        <dbReference type="Proteomes" id="UP001156215"/>
    </source>
</evidence>
<name>A0A9E9LSU1_9BURK</name>
<dbReference type="InterPro" id="IPR007730">
    <property type="entry name" value="SPOR-like_dom"/>
</dbReference>
<dbReference type="EMBL" id="CP098242">
    <property type="protein sequence ID" value="WAW08990.1"/>
    <property type="molecule type" value="Genomic_DNA"/>
</dbReference>
<gene>
    <name evidence="4" type="ORF">NB640_06740</name>
</gene>
<dbReference type="AlphaFoldDB" id="A0A9E9LSU1"/>
<evidence type="ECO:0000256" key="1">
    <source>
        <dbReference type="SAM" id="MobiDB-lite"/>
    </source>
</evidence>
<dbReference type="GO" id="GO:0032506">
    <property type="term" value="P:cytokinetic process"/>
    <property type="evidence" value="ECO:0007669"/>
    <property type="project" value="TreeGrafter"/>
</dbReference>
<feature type="compositionally biased region" description="Low complexity" evidence="1">
    <location>
        <begin position="86"/>
        <end position="102"/>
    </location>
</feature>
<dbReference type="GO" id="GO:0042834">
    <property type="term" value="F:peptidoglycan binding"/>
    <property type="evidence" value="ECO:0007669"/>
    <property type="project" value="InterPro"/>
</dbReference>
<dbReference type="GO" id="GO:0032153">
    <property type="term" value="C:cell division site"/>
    <property type="evidence" value="ECO:0007669"/>
    <property type="project" value="TreeGrafter"/>
</dbReference>
<dbReference type="Proteomes" id="UP001156215">
    <property type="component" value="Chromosome"/>
</dbReference>
<sequence>MARKQPQKKFQYDILWKNNTVLGFIGGLIAGLVIAIIIAMIITRSPMPFNSKLSKQGKSLAETPTPFSDPNQPMYGNRDAAKEAYKNASAEAEAQADAAKSATESEKPTAYLQAGAYREKNDAENMRAKLALIGIEARIKEVKSQNGSLYRVHLGPYTQSALTATQDKLRENGIEFTTSRAQ</sequence>
<keyword evidence="2" id="KW-1133">Transmembrane helix</keyword>
<evidence type="ECO:0000259" key="3">
    <source>
        <dbReference type="PROSITE" id="PS51724"/>
    </source>
</evidence>
<evidence type="ECO:0000256" key="2">
    <source>
        <dbReference type="SAM" id="Phobius"/>
    </source>
</evidence>
<dbReference type="PANTHER" id="PTHR38687">
    <property type="entry name" value="CELL DIVISION PROTEIN DEDD-RELATED"/>
    <property type="match status" value="1"/>
</dbReference>
<dbReference type="Gene3D" id="3.30.70.1070">
    <property type="entry name" value="Sporulation related repeat"/>
    <property type="match status" value="1"/>
</dbReference>
<protein>
    <submittedName>
        <fullName evidence="4">SPOR domain-containing protein</fullName>
    </submittedName>
</protein>
<organism evidence="4 5">
    <name type="scientific">Oxalobacter vibrioformis</name>
    <dbReference type="NCBI Taxonomy" id="933080"/>
    <lineage>
        <taxon>Bacteria</taxon>
        <taxon>Pseudomonadati</taxon>
        <taxon>Pseudomonadota</taxon>
        <taxon>Betaproteobacteria</taxon>
        <taxon>Burkholderiales</taxon>
        <taxon>Oxalobacteraceae</taxon>
        <taxon>Oxalobacter</taxon>
    </lineage>
</organism>
<feature type="domain" description="SPOR" evidence="3">
    <location>
        <begin position="104"/>
        <end position="182"/>
    </location>
</feature>
<reference evidence="4" key="1">
    <citation type="journal article" date="2022" name="Front. Microbiol.">
        <title>New perspectives on an old grouping: The genomic and phenotypic variability of Oxalobacter formigenes and the implications for calcium oxalate stone prevention.</title>
        <authorList>
            <person name="Chmiel J.A."/>
            <person name="Carr C."/>
            <person name="Stuivenberg G.A."/>
            <person name="Venema R."/>
            <person name="Chanyi R.M."/>
            <person name="Al K.F."/>
            <person name="Giguere D."/>
            <person name="Say H."/>
            <person name="Akouris P.P."/>
            <person name="Dominguez Romero S.A."/>
            <person name="Kwong A."/>
            <person name="Tai V."/>
            <person name="Koval S.F."/>
            <person name="Razvi H."/>
            <person name="Bjazevic J."/>
            <person name="Burton J.P."/>
        </authorList>
    </citation>
    <scope>NUCLEOTIDE SEQUENCE</scope>
    <source>
        <strain evidence="4">WoOx3</strain>
    </source>
</reference>
<evidence type="ECO:0000313" key="4">
    <source>
        <dbReference type="EMBL" id="WAW08990.1"/>
    </source>
</evidence>